<dbReference type="Proteomes" id="UP000242957">
    <property type="component" value="Unassembled WGS sequence"/>
</dbReference>
<name>A0A1H0I4K3_9PSED</name>
<dbReference type="AlphaFoldDB" id="A0A1H0I4K3"/>
<feature type="compositionally biased region" description="Polar residues" evidence="5">
    <location>
        <begin position="144"/>
        <end position="154"/>
    </location>
</feature>
<gene>
    <name evidence="6" type="ORF">SAMN05216193_109151</name>
</gene>
<dbReference type="STRING" id="198616.SAMN05216193_109151"/>
<feature type="region of interest" description="Disordered" evidence="5">
    <location>
        <begin position="134"/>
        <end position="154"/>
    </location>
</feature>
<dbReference type="SUPFAM" id="SSF140566">
    <property type="entry name" value="FlgN-like"/>
    <property type="match status" value="1"/>
</dbReference>
<comment type="similarity">
    <text evidence="2">Belongs to the FlgN family.</text>
</comment>
<dbReference type="RefSeq" id="WP_084311373.1">
    <property type="nucleotide sequence ID" value="NZ_FNIJ01000009.1"/>
</dbReference>
<organism evidence="6 7">
    <name type="scientific">Pseudomonas jinjuensis</name>
    <dbReference type="NCBI Taxonomy" id="198616"/>
    <lineage>
        <taxon>Bacteria</taxon>
        <taxon>Pseudomonadati</taxon>
        <taxon>Pseudomonadota</taxon>
        <taxon>Gammaproteobacteria</taxon>
        <taxon>Pseudomonadales</taxon>
        <taxon>Pseudomonadaceae</taxon>
        <taxon>Pseudomonas</taxon>
    </lineage>
</organism>
<evidence type="ECO:0000256" key="5">
    <source>
        <dbReference type="SAM" id="MobiDB-lite"/>
    </source>
</evidence>
<feature type="coiled-coil region" evidence="4">
    <location>
        <begin position="7"/>
        <end position="34"/>
    </location>
</feature>
<evidence type="ECO:0000313" key="7">
    <source>
        <dbReference type="Proteomes" id="UP000242957"/>
    </source>
</evidence>
<keyword evidence="4" id="KW-0175">Coiled coil</keyword>
<dbReference type="OrthoDB" id="5734604at2"/>
<keyword evidence="3" id="KW-1005">Bacterial flagellum biogenesis</keyword>
<accession>A0A1H0I4K3</accession>
<protein>
    <submittedName>
        <fullName evidence="6">Flagella synthesis protein FlgN</fullName>
    </submittedName>
</protein>
<evidence type="ECO:0000313" key="6">
    <source>
        <dbReference type="EMBL" id="SDO26374.1"/>
    </source>
</evidence>
<evidence type="ECO:0000256" key="2">
    <source>
        <dbReference type="ARBA" id="ARBA00007703"/>
    </source>
</evidence>
<evidence type="ECO:0000256" key="1">
    <source>
        <dbReference type="ARBA" id="ARBA00002397"/>
    </source>
</evidence>
<dbReference type="InterPro" id="IPR036679">
    <property type="entry name" value="FlgN-like_sf"/>
</dbReference>
<comment type="function">
    <text evidence="1">Required for the efficient initiation of filament assembly.</text>
</comment>
<keyword evidence="6" id="KW-0969">Cilium</keyword>
<dbReference type="Pfam" id="PF05130">
    <property type="entry name" value="FlgN"/>
    <property type="match status" value="1"/>
</dbReference>
<dbReference type="GO" id="GO:0044780">
    <property type="term" value="P:bacterial-type flagellum assembly"/>
    <property type="evidence" value="ECO:0007669"/>
    <property type="project" value="InterPro"/>
</dbReference>
<evidence type="ECO:0000256" key="3">
    <source>
        <dbReference type="ARBA" id="ARBA00022795"/>
    </source>
</evidence>
<keyword evidence="6" id="KW-0282">Flagellum</keyword>
<dbReference type="InterPro" id="IPR007809">
    <property type="entry name" value="FlgN-like"/>
</dbReference>
<sequence length="154" mass="17020">MSDSILLQLFIDDIDAANRLLQSLDEEFQALEQRDLPRLQQLLDGKLPLVQQLERNARLRGDILQQGGLSLDRAGLARLVAQGAASELLERSDELAARLEQCQQANLRNGRVIRAGQVSTGRLLDILRGQDTPSLYDRHGGATSGTRQRPLSQA</sequence>
<keyword evidence="6" id="KW-0966">Cell projection</keyword>
<dbReference type="Gene3D" id="1.20.58.300">
    <property type="entry name" value="FlgN-like"/>
    <property type="match status" value="1"/>
</dbReference>
<evidence type="ECO:0000256" key="4">
    <source>
        <dbReference type="SAM" id="Coils"/>
    </source>
</evidence>
<proteinExistence type="inferred from homology"/>
<dbReference type="EMBL" id="FNIJ01000009">
    <property type="protein sequence ID" value="SDO26374.1"/>
    <property type="molecule type" value="Genomic_DNA"/>
</dbReference>
<keyword evidence="7" id="KW-1185">Reference proteome</keyword>
<reference evidence="7" key="1">
    <citation type="submission" date="2016-10" db="EMBL/GenBank/DDBJ databases">
        <authorList>
            <person name="Varghese N."/>
            <person name="Submissions S."/>
        </authorList>
    </citation>
    <scope>NUCLEOTIDE SEQUENCE [LARGE SCALE GENOMIC DNA]</scope>
    <source>
        <strain evidence="7">JCM 21621</strain>
    </source>
</reference>